<dbReference type="Gene3D" id="1.10.720.40">
    <property type="match status" value="1"/>
</dbReference>
<feature type="region of interest" description="Disordered" evidence="2">
    <location>
        <begin position="289"/>
        <end position="336"/>
    </location>
</feature>
<keyword evidence="5" id="KW-1185">Reference proteome</keyword>
<dbReference type="Pfam" id="PF03020">
    <property type="entry name" value="LEM"/>
    <property type="match status" value="1"/>
</dbReference>
<dbReference type="InterPro" id="IPR011015">
    <property type="entry name" value="LEM/LEM-like_dom_sf"/>
</dbReference>
<name>A0A8U0V556_MUSPF</name>
<dbReference type="AlphaFoldDB" id="A0A8U0V556"/>
<evidence type="ECO:0000313" key="6">
    <source>
        <dbReference type="RefSeq" id="XP_044937916.1"/>
    </source>
</evidence>
<proteinExistence type="predicted"/>
<feature type="domain" description="LEM" evidence="4">
    <location>
        <begin position="423"/>
        <end position="467"/>
    </location>
</feature>
<feature type="compositionally biased region" description="Acidic residues" evidence="2">
    <location>
        <begin position="200"/>
        <end position="210"/>
    </location>
</feature>
<dbReference type="GO" id="GO:0000724">
    <property type="term" value="P:double-strand break repair via homologous recombination"/>
    <property type="evidence" value="ECO:0007669"/>
    <property type="project" value="TreeGrafter"/>
</dbReference>
<dbReference type="PROSITE" id="PS50088">
    <property type="entry name" value="ANK_REPEAT"/>
    <property type="match status" value="2"/>
</dbReference>
<feature type="compositionally biased region" description="Polar residues" evidence="2">
    <location>
        <begin position="351"/>
        <end position="362"/>
    </location>
</feature>
<dbReference type="RefSeq" id="XP_044937916.1">
    <property type="nucleotide sequence ID" value="XM_045081981.1"/>
</dbReference>
<dbReference type="CDD" id="cd10454">
    <property type="entry name" value="GIY-YIG_COG3680_Meta"/>
    <property type="match status" value="1"/>
</dbReference>
<dbReference type="GO" id="GO:0005737">
    <property type="term" value="C:cytoplasm"/>
    <property type="evidence" value="ECO:0007669"/>
    <property type="project" value="TreeGrafter"/>
</dbReference>
<dbReference type="SUPFAM" id="SSF48403">
    <property type="entry name" value="Ankyrin repeat"/>
    <property type="match status" value="1"/>
</dbReference>
<feature type="compositionally biased region" description="Polar residues" evidence="2">
    <location>
        <begin position="226"/>
        <end position="235"/>
    </location>
</feature>
<evidence type="ECO:0000256" key="1">
    <source>
        <dbReference type="PROSITE-ProRule" id="PRU00023"/>
    </source>
</evidence>
<organism evidence="5 6">
    <name type="scientific">Mustela putorius furo</name>
    <name type="common">European domestic ferret</name>
    <name type="synonym">Mustela furo</name>
    <dbReference type="NCBI Taxonomy" id="9669"/>
    <lineage>
        <taxon>Eukaryota</taxon>
        <taxon>Metazoa</taxon>
        <taxon>Chordata</taxon>
        <taxon>Craniata</taxon>
        <taxon>Vertebrata</taxon>
        <taxon>Euteleostomi</taxon>
        <taxon>Mammalia</taxon>
        <taxon>Eutheria</taxon>
        <taxon>Laurasiatheria</taxon>
        <taxon>Carnivora</taxon>
        <taxon>Caniformia</taxon>
        <taxon>Musteloidea</taxon>
        <taxon>Mustelidae</taxon>
        <taxon>Mustelinae</taxon>
        <taxon>Mustela</taxon>
    </lineage>
</organism>
<dbReference type="Proteomes" id="UP000000715">
    <property type="component" value="Unplaced"/>
</dbReference>
<evidence type="ECO:0000313" key="5">
    <source>
        <dbReference type="Proteomes" id="UP000000715"/>
    </source>
</evidence>
<dbReference type="Pfam" id="PF22945">
    <property type="entry name" value="LEM-3_GIY-YIG"/>
    <property type="match status" value="1"/>
</dbReference>
<dbReference type="SMART" id="SM00248">
    <property type="entry name" value="ANK"/>
    <property type="match status" value="4"/>
</dbReference>
<dbReference type="PANTHER" id="PTHR46427">
    <property type="entry name" value="ANKYRIN REPEAT AND LEM DOMAIN-CONTAINING PROTEIN 1"/>
    <property type="match status" value="1"/>
</dbReference>
<evidence type="ECO:0000259" key="4">
    <source>
        <dbReference type="PROSITE" id="PS50954"/>
    </source>
</evidence>
<dbReference type="PANTHER" id="PTHR46427:SF1">
    <property type="entry name" value="ANKYRIN REPEAT AND LEM DOMAIN-CONTAINING PROTEIN 1"/>
    <property type="match status" value="1"/>
</dbReference>
<reference evidence="6" key="1">
    <citation type="submission" date="2025-08" db="UniProtKB">
        <authorList>
            <consortium name="RefSeq"/>
        </authorList>
    </citation>
    <scope>IDENTIFICATION</scope>
    <source>
        <tissue evidence="6">Brain</tissue>
    </source>
</reference>
<dbReference type="GeneID" id="101675938"/>
<feature type="region of interest" description="Disordered" evidence="2">
    <location>
        <begin position="188"/>
        <end position="246"/>
    </location>
</feature>
<dbReference type="InterPro" id="IPR036770">
    <property type="entry name" value="Ankyrin_rpt-contain_sf"/>
</dbReference>
<dbReference type="InterPro" id="IPR034998">
    <property type="entry name" value="ANKLE1"/>
</dbReference>
<dbReference type="GO" id="GO:0000712">
    <property type="term" value="P:resolution of meiotic recombination intermediates"/>
    <property type="evidence" value="ECO:0007669"/>
    <property type="project" value="TreeGrafter"/>
</dbReference>
<dbReference type="Pfam" id="PF12796">
    <property type="entry name" value="Ank_2"/>
    <property type="match status" value="1"/>
</dbReference>
<feature type="repeat" description="ANK" evidence="1">
    <location>
        <begin position="129"/>
        <end position="161"/>
    </location>
</feature>
<dbReference type="InterPro" id="IPR002110">
    <property type="entry name" value="Ankyrin_rpt"/>
</dbReference>
<dbReference type="InterPro" id="IPR000305">
    <property type="entry name" value="GIY-YIG_endonuc"/>
</dbReference>
<feature type="region of interest" description="Disordered" evidence="2">
    <location>
        <begin position="351"/>
        <end position="389"/>
    </location>
</feature>
<accession>A0A8U0V556</accession>
<feature type="repeat" description="ANK" evidence="1">
    <location>
        <begin position="93"/>
        <end position="128"/>
    </location>
</feature>
<keyword evidence="1" id="KW-0040">ANK repeat</keyword>
<feature type="compositionally biased region" description="Polar residues" evidence="2">
    <location>
        <begin position="297"/>
        <end position="310"/>
    </location>
</feature>
<dbReference type="CTD" id="126549"/>
<dbReference type="PROSITE" id="PS50164">
    <property type="entry name" value="GIY_YIG"/>
    <property type="match status" value="1"/>
</dbReference>
<dbReference type="Gene3D" id="1.25.40.20">
    <property type="entry name" value="Ankyrin repeat-containing domain"/>
    <property type="match status" value="1"/>
</dbReference>
<evidence type="ECO:0000259" key="3">
    <source>
        <dbReference type="PROSITE" id="PS50164"/>
    </source>
</evidence>
<feature type="domain" description="GIY-YIG" evidence="3">
    <location>
        <begin position="515"/>
        <end position="630"/>
    </location>
</feature>
<evidence type="ECO:0000256" key="2">
    <source>
        <dbReference type="SAM" id="MobiDB-lite"/>
    </source>
</evidence>
<gene>
    <name evidence="6" type="primary">ANKLE1</name>
</gene>
<sequence>MWTPVRRRSAWLGTLRGAVPRTPEAGGGAARAHKAAAGNWNSAGKAVGLRDRPSMDAAARLAQRLRAALRETEPRAVEELLSRGADPNLLLADGAAAVHLAARARHPRGLRCLEALLSRGGDANARSVEALTPLHVAAAWGCRRGLELLLGHGADPALRDQDGLRPLDLAEQQGHHDCMRLLREFQTRTQISTPTGTESQEPELEPELDGPDPWGKGLDTRPSGPPSVTQASTALGGSVGRDMGLEASPRLPSLLAQPEIADQDSGLEQPPGQWDYSSESSFVTAIEASGTEDPAPHTSSWARSLPQTKQGFLPGIRPSQRMPSSPGTPPLVHRTARADREAELNTRLQALTLTSPDASPSPISLPDGSSASSPPRESPPGLPDSRFLKDGEVSLDSDVAALWLTEDEGSSTGGRDPIPSCWCPLVPVVSDLDLLRRLRALGESPGPITPFTRPYYLRRLEETRAAAPDFAGRSPELAEALRTGCIPDAQADEDELAQQFERPDPKSRWREGLAKSSFTYLLLDPRETQDLPARAFSLTPAERLRTFVRAIFYVGKGTRARPDVHLWEALRLRRQPGKQACPKVRQILDIWASGRGVVSLHCFQHVVAVEAYTREACLVAALGIQTLTNQKQGHCYGVVAGWPATRRRRLGVHLLHRALLVFLAEDGTSGASRHGRTSREPKDLWNIPGLQKVLVLWQFCPVFVIHFYLPDTGTHLWDGLGKLAKIKRDFSASQLWDLGPIMCLSETPVSLAVQWGQ</sequence>
<protein>
    <submittedName>
        <fullName evidence="6">Ankyrin repeat and LEM domain-containing protein 1 isoform X2</fullName>
    </submittedName>
</protein>
<feature type="compositionally biased region" description="Polar residues" evidence="2">
    <location>
        <begin position="188"/>
        <end position="199"/>
    </location>
</feature>
<dbReference type="PROSITE" id="PS50297">
    <property type="entry name" value="ANK_REP_REGION"/>
    <property type="match status" value="2"/>
</dbReference>
<dbReference type="PROSITE" id="PS50954">
    <property type="entry name" value="LEM"/>
    <property type="match status" value="1"/>
</dbReference>
<dbReference type="InterPro" id="IPR003887">
    <property type="entry name" value="LEM_dom"/>
</dbReference>
<dbReference type="SUPFAM" id="SSF63451">
    <property type="entry name" value="LEM domain"/>
    <property type="match status" value="1"/>
</dbReference>
<dbReference type="GO" id="GO:0004520">
    <property type="term" value="F:DNA endonuclease activity"/>
    <property type="evidence" value="ECO:0007669"/>
    <property type="project" value="TreeGrafter"/>
</dbReference>
<dbReference type="GO" id="GO:0005654">
    <property type="term" value="C:nucleoplasm"/>
    <property type="evidence" value="ECO:0007669"/>
    <property type="project" value="TreeGrafter"/>
</dbReference>